<gene>
    <name evidence="1" type="ORF">EAE97_008692</name>
</gene>
<proteinExistence type="predicted"/>
<comment type="caution">
    <text evidence="1">The sequence shown here is derived from an EMBL/GenBank/DDBJ whole genome shotgun (WGS) entry which is preliminary data.</text>
</comment>
<organism evidence="1 2">
    <name type="scientific">Botrytis byssoidea</name>
    <dbReference type="NCBI Taxonomy" id="139641"/>
    <lineage>
        <taxon>Eukaryota</taxon>
        <taxon>Fungi</taxon>
        <taxon>Dikarya</taxon>
        <taxon>Ascomycota</taxon>
        <taxon>Pezizomycotina</taxon>
        <taxon>Leotiomycetes</taxon>
        <taxon>Helotiales</taxon>
        <taxon>Sclerotiniaceae</taxon>
        <taxon>Botrytis</taxon>
    </lineage>
</organism>
<keyword evidence="2" id="KW-1185">Reference proteome</keyword>
<accession>A0A9P5IAD9</accession>
<evidence type="ECO:0000313" key="1">
    <source>
        <dbReference type="EMBL" id="KAF7932925.1"/>
    </source>
</evidence>
<dbReference type="RefSeq" id="XP_038729718.1">
    <property type="nucleotide sequence ID" value="XM_038879207.1"/>
</dbReference>
<dbReference type="EMBL" id="RCSW01000019">
    <property type="protein sequence ID" value="KAF7932925.1"/>
    <property type="molecule type" value="Genomic_DNA"/>
</dbReference>
<dbReference type="AlphaFoldDB" id="A0A9P5IAD9"/>
<dbReference type="GeneID" id="62152280"/>
<evidence type="ECO:0000313" key="2">
    <source>
        <dbReference type="Proteomes" id="UP000710849"/>
    </source>
</evidence>
<protein>
    <submittedName>
        <fullName evidence="1">Uncharacterized protein</fullName>
    </submittedName>
</protein>
<name>A0A9P5IAD9_9HELO</name>
<dbReference type="Proteomes" id="UP000710849">
    <property type="component" value="Unassembled WGS sequence"/>
</dbReference>
<sequence>MRLPAALNDGMAEIYLNYAAYRVSSEGKIYCFYAVCTPRQMQSERTGRLKICHLLVFVSFEERCINFQLILANIAELAYANAPTFELCKALEHHERDLIDKICRPLTRRKPRIELDGEWTTHSSNSGSNNKKRIARKLFTDYSWTAAMTASSTIRLLVVIVTVIRSTVHDTKAI</sequence>
<reference evidence="1 2" key="1">
    <citation type="journal article" date="2020" name="Genome Biol. Evol.">
        <title>Comparative genomics of Sclerotiniaceae.</title>
        <authorList>
            <person name="Valero Jimenez C.A."/>
            <person name="Steentjes M."/>
            <person name="Scholten O.E."/>
            <person name="Van Kan J.A.L."/>
        </authorList>
    </citation>
    <scope>NUCLEOTIDE SEQUENCE [LARGE SCALE GENOMIC DNA]</scope>
    <source>
        <strain evidence="1 2">MUCL 94</strain>
    </source>
</reference>